<reference evidence="3" key="1">
    <citation type="journal article" date="2018" name="Front. Microbiol.">
        <title>Genome-Based Analysis Reveals the Taxonomy and Diversity of the Family Idiomarinaceae.</title>
        <authorList>
            <person name="Liu Y."/>
            <person name="Lai Q."/>
            <person name="Shao Z."/>
        </authorList>
    </citation>
    <scope>NUCLEOTIDE SEQUENCE [LARGE SCALE GENOMIC DNA]</scope>
    <source>
        <strain evidence="3">GBPy7</strain>
    </source>
</reference>
<feature type="transmembrane region" description="Helical" evidence="1">
    <location>
        <begin position="166"/>
        <end position="184"/>
    </location>
</feature>
<gene>
    <name evidence="2" type="ORF">CWE08_09300</name>
</gene>
<name>A0A432VT58_9GAMM</name>
<dbReference type="Proteomes" id="UP000288395">
    <property type="component" value="Unassembled WGS sequence"/>
</dbReference>
<feature type="transmembrane region" description="Helical" evidence="1">
    <location>
        <begin position="66"/>
        <end position="87"/>
    </location>
</feature>
<feature type="transmembrane region" description="Helical" evidence="1">
    <location>
        <begin position="21"/>
        <end position="46"/>
    </location>
</feature>
<keyword evidence="1" id="KW-0472">Membrane</keyword>
<feature type="transmembrane region" description="Helical" evidence="1">
    <location>
        <begin position="191"/>
        <end position="208"/>
    </location>
</feature>
<evidence type="ECO:0008006" key="4">
    <source>
        <dbReference type="Google" id="ProtNLM"/>
    </source>
</evidence>
<dbReference type="AlphaFoldDB" id="A0A432VT58"/>
<evidence type="ECO:0000313" key="3">
    <source>
        <dbReference type="Proteomes" id="UP000288395"/>
    </source>
</evidence>
<comment type="caution">
    <text evidence="2">The sequence shown here is derived from an EMBL/GenBank/DDBJ whole genome shotgun (WGS) entry which is preliminary data.</text>
</comment>
<keyword evidence="3" id="KW-1185">Reference proteome</keyword>
<sequence>MLWVFYFSTKGTIFSISMKRGFFGGVFVFRELFLLVLLGVLVFGLMGPQQFSVVFVNSDNVHTTGLIILITLASLILCLGLFAKTIFKGSLMLEKESTDISIMNTETSLLRIKICVVITFAMLIICVLLMHALGLEHAFIKSIFLGEDLLTARFHNTHFANVPTHFRLMVLFLTSLLAILIGLYGRKLYSTSVIGLMLLVLLYSSSIYGAKGPIIKLIILYFIAFSTGNSKHFLKLFIAFFSISVVTAVLLFFVVRVQIPDLNLTSYFEYLLTRLGIGQVQGVYEQFGVQLRDFSYIFDEIPFSGFFTDPPEYSKDLMMATLGFSKEFEEIGVMNSFFVGKAFAIGGYFLVFVSPVIVAFNYCLIVSFVVCSFRKLLYLPKYSAQIISILFVSSVIAFTGDFNGLLFAKRIFLISFFFGITLIPAYLIAYLSYRNRLIKGVR</sequence>
<feature type="transmembrane region" description="Helical" evidence="1">
    <location>
        <begin position="411"/>
        <end position="433"/>
    </location>
</feature>
<keyword evidence="1" id="KW-0812">Transmembrane</keyword>
<feature type="transmembrane region" description="Helical" evidence="1">
    <location>
        <begin position="108"/>
        <end position="133"/>
    </location>
</feature>
<accession>A0A432VT58</accession>
<dbReference type="EMBL" id="PIPJ01000007">
    <property type="protein sequence ID" value="RUO19618.1"/>
    <property type="molecule type" value="Genomic_DNA"/>
</dbReference>
<feature type="transmembrane region" description="Helical" evidence="1">
    <location>
        <begin position="382"/>
        <end position="399"/>
    </location>
</feature>
<evidence type="ECO:0000256" key="1">
    <source>
        <dbReference type="SAM" id="Phobius"/>
    </source>
</evidence>
<feature type="transmembrane region" description="Helical" evidence="1">
    <location>
        <begin position="237"/>
        <end position="259"/>
    </location>
</feature>
<proteinExistence type="predicted"/>
<evidence type="ECO:0000313" key="2">
    <source>
        <dbReference type="EMBL" id="RUO19618.1"/>
    </source>
</evidence>
<protein>
    <recommendedName>
        <fullName evidence="4">Oligosaccharide repeat unit polymerase</fullName>
    </recommendedName>
</protein>
<organism evidence="2 3">
    <name type="scientific">Aliidiomarina iranensis</name>
    <dbReference type="NCBI Taxonomy" id="1434071"/>
    <lineage>
        <taxon>Bacteria</taxon>
        <taxon>Pseudomonadati</taxon>
        <taxon>Pseudomonadota</taxon>
        <taxon>Gammaproteobacteria</taxon>
        <taxon>Alteromonadales</taxon>
        <taxon>Idiomarinaceae</taxon>
        <taxon>Aliidiomarina</taxon>
    </lineage>
</organism>
<feature type="transmembrane region" description="Helical" evidence="1">
    <location>
        <begin position="345"/>
        <end position="370"/>
    </location>
</feature>
<keyword evidence="1" id="KW-1133">Transmembrane helix</keyword>